<proteinExistence type="predicted"/>
<dbReference type="PROSITE" id="PS50043">
    <property type="entry name" value="HTH_LUXR_2"/>
    <property type="match status" value="1"/>
</dbReference>
<comment type="caution">
    <text evidence="8">The sequence shown here is derived from an EMBL/GenBank/DDBJ whole genome shotgun (WGS) entry which is preliminary data.</text>
</comment>
<dbReference type="Pfam" id="PF00196">
    <property type="entry name" value="GerE"/>
    <property type="match status" value="1"/>
</dbReference>
<dbReference type="InterPro" id="IPR039420">
    <property type="entry name" value="WalR-like"/>
</dbReference>
<evidence type="ECO:0000259" key="6">
    <source>
        <dbReference type="PROSITE" id="PS50043"/>
    </source>
</evidence>
<dbReference type="Gene3D" id="3.40.50.2300">
    <property type="match status" value="1"/>
</dbReference>
<dbReference type="RefSeq" id="WP_210972647.1">
    <property type="nucleotide sequence ID" value="NZ_JAGPXE010000014.1"/>
</dbReference>
<reference evidence="8 9" key="1">
    <citation type="submission" date="2021-04" db="EMBL/GenBank/DDBJ databases">
        <title>Whole-genome sequencing of Saccharopolyspora endophytica KCTC 19397.</title>
        <authorList>
            <person name="Ay H."/>
            <person name="Saygin H."/>
            <person name="Sahin N."/>
        </authorList>
    </citation>
    <scope>NUCLEOTIDE SEQUENCE [LARGE SCALE GENOMIC DNA]</scope>
    <source>
        <strain evidence="8 9">KCTC 19397</strain>
    </source>
</reference>
<keyword evidence="9" id="KW-1185">Reference proteome</keyword>
<dbReference type="PANTHER" id="PTHR43214">
    <property type="entry name" value="TWO-COMPONENT RESPONSE REGULATOR"/>
    <property type="match status" value="1"/>
</dbReference>
<dbReference type="PROSITE" id="PS50110">
    <property type="entry name" value="RESPONSE_REGULATORY"/>
    <property type="match status" value="1"/>
</dbReference>
<sequence>MAATDGGGPIRVVLADDEPMLRRGLKVMLESSGTIEVVAEAGDGHGLLTQVRAHRPHVALIDVQMPGKDGLTALREVARLPEPPVSAVLTTFDLDDYVADALRFGAQGFLLKDAEPEVLVRAVQDLAGGGAVLDPRITARLLPRLRVTSDNARELDLVKALSARERQVLQLLADGRSNADIGSRLGLTEATVKSYVSTVLSKLGAQNRVQAALIAQRVSGVGGAR</sequence>
<evidence type="ECO:0000256" key="2">
    <source>
        <dbReference type="ARBA" id="ARBA00023015"/>
    </source>
</evidence>
<dbReference type="CDD" id="cd06170">
    <property type="entry name" value="LuxR_C_like"/>
    <property type="match status" value="1"/>
</dbReference>
<dbReference type="InterPro" id="IPR016032">
    <property type="entry name" value="Sig_transdc_resp-reg_C-effctor"/>
</dbReference>
<dbReference type="SMART" id="SM00448">
    <property type="entry name" value="REC"/>
    <property type="match status" value="1"/>
</dbReference>
<dbReference type="PANTHER" id="PTHR43214:SF24">
    <property type="entry name" value="TRANSCRIPTIONAL REGULATORY PROTEIN NARL-RELATED"/>
    <property type="match status" value="1"/>
</dbReference>
<gene>
    <name evidence="8" type="ORF">KBO27_26870</name>
</gene>
<dbReference type="Pfam" id="PF00072">
    <property type="entry name" value="Response_reg"/>
    <property type="match status" value="1"/>
</dbReference>
<organism evidence="8 9">
    <name type="scientific">Saccharopolyspora endophytica</name>
    <dbReference type="NCBI Taxonomy" id="543886"/>
    <lineage>
        <taxon>Bacteria</taxon>
        <taxon>Bacillati</taxon>
        <taxon>Actinomycetota</taxon>
        <taxon>Actinomycetes</taxon>
        <taxon>Pseudonocardiales</taxon>
        <taxon>Pseudonocardiaceae</taxon>
        <taxon>Saccharopolyspora</taxon>
    </lineage>
</organism>
<protein>
    <submittedName>
        <fullName evidence="8">Response regulator transcription factor</fullName>
    </submittedName>
</protein>
<dbReference type="Proteomes" id="UP000674084">
    <property type="component" value="Unassembled WGS sequence"/>
</dbReference>
<keyword evidence="1 5" id="KW-0597">Phosphoprotein</keyword>
<evidence type="ECO:0000256" key="1">
    <source>
        <dbReference type="ARBA" id="ARBA00022553"/>
    </source>
</evidence>
<keyword evidence="4" id="KW-0804">Transcription</keyword>
<evidence type="ECO:0000256" key="3">
    <source>
        <dbReference type="ARBA" id="ARBA00023125"/>
    </source>
</evidence>
<dbReference type="SUPFAM" id="SSF52172">
    <property type="entry name" value="CheY-like"/>
    <property type="match status" value="1"/>
</dbReference>
<evidence type="ECO:0000259" key="7">
    <source>
        <dbReference type="PROSITE" id="PS50110"/>
    </source>
</evidence>
<evidence type="ECO:0000256" key="4">
    <source>
        <dbReference type="ARBA" id="ARBA00023163"/>
    </source>
</evidence>
<keyword evidence="2" id="KW-0805">Transcription regulation</keyword>
<dbReference type="InterPro" id="IPR000792">
    <property type="entry name" value="Tscrpt_reg_LuxR_C"/>
</dbReference>
<dbReference type="InterPro" id="IPR058245">
    <property type="entry name" value="NreC/VraR/RcsB-like_REC"/>
</dbReference>
<evidence type="ECO:0000313" key="8">
    <source>
        <dbReference type="EMBL" id="MBQ0927577.1"/>
    </source>
</evidence>
<dbReference type="InterPro" id="IPR001789">
    <property type="entry name" value="Sig_transdc_resp-reg_receiver"/>
</dbReference>
<feature type="domain" description="Response regulatory" evidence="7">
    <location>
        <begin position="11"/>
        <end position="127"/>
    </location>
</feature>
<dbReference type="SUPFAM" id="SSF46894">
    <property type="entry name" value="C-terminal effector domain of the bipartite response regulators"/>
    <property type="match status" value="1"/>
</dbReference>
<dbReference type="InterPro" id="IPR011006">
    <property type="entry name" value="CheY-like_superfamily"/>
</dbReference>
<keyword evidence="3" id="KW-0238">DNA-binding</keyword>
<evidence type="ECO:0000313" key="9">
    <source>
        <dbReference type="Proteomes" id="UP000674084"/>
    </source>
</evidence>
<dbReference type="SMART" id="SM00421">
    <property type="entry name" value="HTH_LUXR"/>
    <property type="match status" value="1"/>
</dbReference>
<feature type="modified residue" description="4-aspartylphosphate" evidence="5">
    <location>
        <position position="62"/>
    </location>
</feature>
<feature type="domain" description="HTH luxR-type" evidence="6">
    <location>
        <begin position="154"/>
        <end position="219"/>
    </location>
</feature>
<evidence type="ECO:0000256" key="5">
    <source>
        <dbReference type="PROSITE-ProRule" id="PRU00169"/>
    </source>
</evidence>
<dbReference type="PRINTS" id="PR00038">
    <property type="entry name" value="HTHLUXR"/>
</dbReference>
<name>A0ABS5DNF7_9PSEU</name>
<dbReference type="EMBL" id="JAGPXE010000014">
    <property type="protein sequence ID" value="MBQ0927577.1"/>
    <property type="molecule type" value="Genomic_DNA"/>
</dbReference>
<dbReference type="CDD" id="cd17535">
    <property type="entry name" value="REC_NarL-like"/>
    <property type="match status" value="1"/>
</dbReference>
<accession>A0ABS5DNF7</accession>